<dbReference type="InterPro" id="IPR023343">
    <property type="entry name" value="Penicillin_amidase_dom1"/>
</dbReference>
<organism evidence="6 7">
    <name type="scientific">Niveibacterium umoris</name>
    <dbReference type="NCBI Taxonomy" id="1193620"/>
    <lineage>
        <taxon>Bacteria</taxon>
        <taxon>Pseudomonadati</taxon>
        <taxon>Pseudomonadota</taxon>
        <taxon>Betaproteobacteria</taxon>
        <taxon>Rhodocyclales</taxon>
        <taxon>Rhodocyclaceae</taxon>
        <taxon>Niveibacterium</taxon>
    </lineage>
</organism>
<dbReference type="InterPro" id="IPR043147">
    <property type="entry name" value="Penicillin_amidase_A-knob"/>
</dbReference>
<name>A0A840BKG1_9RHOO</name>
<evidence type="ECO:0000256" key="4">
    <source>
        <dbReference type="ARBA" id="ARBA00023145"/>
    </source>
</evidence>
<gene>
    <name evidence="6" type="ORF">GGR36_000335</name>
</gene>
<dbReference type="Proteomes" id="UP000561045">
    <property type="component" value="Unassembled WGS sequence"/>
</dbReference>
<dbReference type="InterPro" id="IPR002692">
    <property type="entry name" value="S45"/>
</dbReference>
<evidence type="ECO:0000313" key="7">
    <source>
        <dbReference type="Proteomes" id="UP000561045"/>
    </source>
</evidence>
<dbReference type="EC" id="3.5.1.97" evidence="6"/>
<keyword evidence="3 6" id="KW-0378">Hydrolase</keyword>
<dbReference type="Pfam" id="PF01804">
    <property type="entry name" value="Penicil_amidase"/>
    <property type="match status" value="1"/>
</dbReference>
<comment type="caution">
    <text evidence="6">The sequence shown here is derived from an EMBL/GenBank/DDBJ whole genome shotgun (WGS) entry which is preliminary data.</text>
</comment>
<dbReference type="InterPro" id="IPR043146">
    <property type="entry name" value="Penicillin_amidase_N_B-knob"/>
</dbReference>
<dbReference type="RefSeq" id="WP_183631246.1">
    <property type="nucleotide sequence ID" value="NZ_BAABLE010000011.1"/>
</dbReference>
<dbReference type="PANTHER" id="PTHR34218:SF3">
    <property type="entry name" value="ACYL-HOMOSERINE LACTONE ACYLASE PVDQ"/>
    <property type="match status" value="1"/>
</dbReference>
<dbReference type="GO" id="GO:0016811">
    <property type="term" value="F:hydrolase activity, acting on carbon-nitrogen (but not peptide) bonds, in linear amides"/>
    <property type="evidence" value="ECO:0007669"/>
    <property type="project" value="InterPro"/>
</dbReference>
<dbReference type="SUPFAM" id="SSF56235">
    <property type="entry name" value="N-terminal nucleophile aminohydrolases (Ntn hydrolases)"/>
    <property type="match status" value="1"/>
</dbReference>
<evidence type="ECO:0000256" key="1">
    <source>
        <dbReference type="ARBA" id="ARBA00006586"/>
    </source>
</evidence>
<dbReference type="Gene3D" id="1.10.439.10">
    <property type="entry name" value="Penicillin Amidohydrolase, domain 1"/>
    <property type="match status" value="1"/>
</dbReference>
<comment type="similarity">
    <text evidence="1">Belongs to the peptidase S45 family.</text>
</comment>
<evidence type="ECO:0000313" key="6">
    <source>
        <dbReference type="EMBL" id="MBB4011027.1"/>
    </source>
</evidence>
<feature type="chain" id="PRO_5032364792" evidence="5">
    <location>
        <begin position="20"/>
        <end position="797"/>
    </location>
</feature>
<dbReference type="Gene3D" id="1.10.1400.10">
    <property type="match status" value="1"/>
</dbReference>
<dbReference type="Gene3D" id="2.30.120.10">
    <property type="match status" value="1"/>
</dbReference>
<evidence type="ECO:0000256" key="5">
    <source>
        <dbReference type="SAM" id="SignalP"/>
    </source>
</evidence>
<dbReference type="PANTHER" id="PTHR34218">
    <property type="entry name" value="PEPTIDASE S45 PENICILLIN AMIDASE"/>
    <property type="match status" value="1"/>
</dbReference>
<evidence type="ECO:0000256" key="2">
    <source>
        <dbReference type="ARBA" id="ARBA00022729"/>
    </source>
</evidence>
<sequence>MTKPLQWTLPGTISRLALTALVTLFIAGCGSSDEAPQAPTYAAEIRYTSYGVPHIKANDFKGAGYGYGYAFAADHVCLFSEEVVTLNGERALYFGEKDANGVRITYPAQLGGTLENIESDFFYKSTMTPAVAANMKAAAGSDVRDLVAGFVAGYNRYLREVGAAGLPPSCRNAKWVRPITEADAYFRMNQAAMTGSSIAFIAQIAAAQPPAAAARVARARATGSPEAQLKQSEMLKALHVFKDGLIGSNGYGLGREVTESGKGMVLGNPHFPWWGVLRLHQLHITVPGKYDVYGATLLGAPLPLIGFNKDVAWTHTFSTDQRFTLFALTLDPKDPTRYMVGTESRAMTATKVQIQALQPDGSVVTRERTMYATEYGPLAMDSLFQWTTSTAYAFKDANRDTYRLMDQVLLNGKATSAASLREALATYSEMPWVNTIGADKDGNALYANYSVAANVSDAQITNCVGAGLPQLALALEGVVILDGKDPTCSWTGHVPSAQRPYVLRTDYAMNANDSHWWPNQNVRLAGYPKIIATGPDAEGVVQGERTRAGIAQIVDRVSGADGLPGTKFTLASLQEVYKAGRFYRPERWLGEFVTACLAGGHADVAAACTVLRDWNRKEQLDAKGALLFREFYARLGELKDASLWRVPFDPADPLNTPNGFNTANTDAFTKLADTVSYFGTIGFALDETPGARQILTRNGKQLVIPGGRYTFNNWRGALVDGKYVDPAYGNSYMQFVTFDADGPVAEGMLTYSQSTDSSSSHYSDLTELYAQRLWAKLPYTDAQINADPNLRTVKISE</sequence>
<dbReference type="InterPro" id="IPR029055">
    <property type="entry name" value="Ntn_hydrolases_N"/>
</dbReference>
<dbReference type="Gene3D" id="3.60.20.10">
    <property type="entry name" value="Glutamine Phosphoribosylpyrophosphate, subunit 1, domain 1"/>
    <property type="match status" value="1"/>
</dbReference>
<dbReference type="AlphaFoldDB" id="A0A840BKG1"/>
<proteinExistence type="inferred from homology"/>
<dbReference type="PROSITE" id="PS51257">
    <property type="entry name" value="PROKAR_LIPOPROTEIN"/>
    <property type="match status" value="1"/>
</dbReference>
<dbReference type="GO" id="GO:0017000">
    <property type="term" value="P:antibiotic biosynthetic process"/>
    <property type="evidence" value="ECO:0007669"/>
    <property type="project" value="InterPro"/>
</dbReference>
<keyword evidence="7" id="KW-1185">Reference proteome</keyword>
<dbReference type="EMBL" id="JACIET010000001">
    <property type="protein sequence ID" value="MBB4011027.1"/>
    <property type="molecule type" value="Genomic_DNA"/>
</dbReference>
<feature type="signal peptide" evidence="5">
    <location>
        <begin position="1"/>
        <end position="19"/>
    </location>
</feature>
<evidence type="ECO:0000256" key="3">
    <source>
        <dbReference type="ARBA" id="ARBA00022801"/>
    </source>
</evidence>
<accession>A0A840BKG1</accession>
<keyword evidence="4" id="KW-0865">Zymogen</keyword>
<protein>
    <submittedName>
        <fullName evidence="6">Acyl-homoserine-lactone acylase</fullName>
        <ecNumber evidence="6">3.5.1.97</ecNumber>
    </submittedName>
</protein>
<keyword evidence="2 5" id="KW-0732">Signal</keyword>
<reference evidence="6 7" key="1">
    <citation type="submission" date="2020-08" db="EMBL/GenBank/DDBJ databases">
        <title>Genomic Encyclopedia of Type Strains, Phase IV (KMG-IV): sequencing the most valuable type-strain genomes for metagenomic binning, comparative biology and taxonomic classification.</title>
        <authorList>
            <person name="Goeker M."/>
        </authorList>
    </citation>
    <scope>NUCLEOTIDE SEQUENCE [LARGE SCALE GENOMIC DNA]</scope>
    <source>
        <strain evidence="6 7">DSM 106739</strain>
    </source>
</reference>